<organism evidence="2 3">
    <name type="scientific">Trichococcus collinsii</name>
    <dbReference type="NCBI Taxonomy" id="157076"/>
    <lineage>
        <taxon>Bacteria</taxon>
        <taxon>Bacillati</taxon>
        <taxon>Bacillota</taxon>
        <taxon>Bacilli</taxon>
        <taxon>Lactobacillales</taxon>
        <taxon>Carnobacteriaceae</taxon>
        <taxon>Trichococcus</taxon>
    </lineage>
</organism>
<accession>A0AB37ZY48</accession>
<name>A0AB37ZY48_9LACT</name>
<reference evidence="2 3" key="1">
    <citation type="submission" date="2016-10" db="EMBL/GenBank/DDBJ databases">
        <authorList>
            <person name="Varghese N."/>
            <person name="Submissions S."/>
        </authorList>
    </citation>
    <scope>NUCLEOTIDE SEQUENCE [LARGE SCALE GENOMIC DNA]</scope>
    <source>
        <strain evidence="2 3">DSM 14526</strain>
    </source>
</reference>
<evidence type="ECO:0000313" key="2">
    <source>
        <dbReference type="EMBL" id="SEA14886.1"/>
    </source>
</evidence>
<keyword evidence="3" id="KW-1185">Reference proteome</keyword>
<evidence type="ECO:0000313" key="3">
    <source>
        <dbReference type="Proteomes" id="UP000199042"/>
    </source>
</evidence>
<evidence type="ECO:0000256" key="1">
    <source>
        <dbReference type="SAM" id="MobiDB-lite"/>
    </source>
</evidence>
<sequence length="111" mass="12928">MNYRTKITRQKHFGGEKQFKSQSKKPPKPLWRGETSTDNTRFSAKPILEGRSGQLQTRELEPKYQIRTPNQLINVFVLLNSANRFFLVSNTFSMVFSRSKRYFGVLTLNAP</sequence>
<comment type="caution">
    <text evidence="2">The sequence shown here is derived from an EMBL/GenBank/DDBJ whole genome shotgun (WGS) entry which is preliminary data.</text>
</comment>
<dbReference type="AlphaFoldDB" id="A0AB37ZY48"/>
<feature type="compositionally biased region" description="Basic residues" evidence="1">
    <location>
        <begin position="1"/>
        <end position="12"/>
    </location>
</feature>
<proteinExistence type="predicted"/>
<feature type="region of interest" description="Disordered" evidence="1">
    <location>
        <begin position="1"/>
        <end position="48"/>
    </location>
</feature>
<protein>
    <submittedName>
        <fullName evidence="2">Uncharacterized protein</fullName>
    </submittedName>
</protein>
<gene>
    <name evidence="2" type="ORF">SAMN04488525_10287</name>
</gene>
<dbReference type="EMBL" id="FNQH01000002">
    <property type="protein sequence ID" value="SEA14886.1"/>
    <property type="molecule type" value="Genomic_DNA"/>
</dbReference>
<dbReference type="Proteomes" id="UP000199042">
    <property type="component" value="Unassembled WGS sequence"/>
</dbReference>